<comment type="caution">
    <text evidence="4">The sequence shown here is derived from an EMBL/GenBank/DDBJ whole genome shotgun (WGS) entry which is preliminary data.</text>
</comment>
<dbReference type="InterPro" id="IPR000198">
    <property type="entry name" value="RhoGAP_dom"/>
</dbReference>
<dbReference type="Pfam" id="PF25442">
    <property type="entry name" value="Ubiquitin_RHG40_C"/>
    <property type="match status" value="1"/>
</dbReference>
<keyword evidence="1" id="KW-0343">GTPase activation</keyword>
<name>A0A8J2PSK9_9HEXA</name>
<dbReference type="PANTHER" id="PTHR14963:SF1">
    <property type="entry name" value="RHO GTPASE-ACTIVATING PROTEIN CONUNDRUM"/>
    <property type="match status" value="1"/>
</dbReference>
<dbReference type="GO" id="GO:0007165">
    <property type="term" value="P:signal transduction"/>
    <property type="evidence" value="ECO:0007669"/>
    <property type="project" value="InterPro"/>
</dbReference>
<dbReference type="GO" id="GO:0005737">
    <property type="term" value="C:cytoplasm"/>
    <property type="evidence" value="ECO:0007669"/>
    <property type="project" value="TreeGrafter"/>
</dbReference>
<proteinExistence type="predicted"/>
<dbReference type="SMART" id="SM00324">
    <property type="entry name" value="RhoGAP"/>
    <property type="match status" value="1"/>
</dbReference>
<dbReference type="PROSITE" id="PS50238">
    <property type="entry name" value="RHOGAP"/>
    <property type="match status" value="1"/>
</dbReference>
<evidence type="ECO:0000256" key="2">
    <source>
        <dbReference type="SAM" id="MobiDB-lite"/>
    </source>
</evidence>
<feature type="domain" description="Rho-GAP" evidence="3">
    <location>
        <begin position="392"/>
        <end position="594"/>
    </location>
</feature>
<feature type="compositionally biased region" description="Low complexity" evidence="2">
    <location>
        <begin position="144"/>
        <end position="155"/>
    </location>
</feature>
<dbReference type="InterPro" id="IPR057323">
    <property type="entry name" value="RHG40/28/18_ubiquitin"/>
</dbReference>
<dbReference type="Proteomes" id="UP000708208">
    <property type="component" value="Unassembled WGS sequence"/>
</dbReference>
<evidence type="ECO:0000313" key="5">
    <source>
        <dbReference type="Proteomes" id="UP000708208"/>
    </source>
</evidence>
<accession>A0A8J2PSK9</accession>
<reference evidence="4" key="1">
    <citation type="submission" date="2021-06" db="EMBL/GenBank/DDBJ databases">
        <authorList>
            <person name="Hodson N. C."/>
            <person name="Mongue J. A."/>
            <person name="Jaron S. K."/>
        </authorList>
    </citation>
    <scope>NUCLEOTIDE SEQUENCE</scope>
</reference>
<feature type="region of interest" description="Disordered" evidence="2">
    <location>
        <begin position="99"/>
        <end position="175"/>
    </location>
</feature>
<feature type="compositionally biased region" description="Polar residues" evidence="2">
    <location>
        <begin position="130"/>
        <end position="143"/>
    </location>
</feature>
<dbReference type="OrthoDB" id="27680at2759"/>
<sequence>MTTLVAVPGPGHHHENLEEEFWAEAAHKERIEDEEQKGNVTDEGELEADWLSEVGLGEWTQQWRQGKSLPENDIGPAVQKLSLKPHQADAVRRRVRTLNATLKRKKHHRRPPDVRSFFQNDITENKDSSRSATPDSLDSNEFLSSDSPPRRSSSPNVLDHPNSHSADELDDLVPQMPNQVPNFVSIFAHEHQQYNQNAVASASPPNRSKDIFKPRFQVRGSSNATIGEIASDTISGIEMLNYHNVGTVYMKGYIPSKIRNSSAQAIMNSSPLSLPNQSVNTTEINSRTYSAFASQKNGFTEELNRRNGNSMPEVPFDDEDLINEDAYIDPSGLTRLSDLSEEDIKKIRPLLLMELTAQCDLMNIQVRRKKVNKNQKKSTFPPEDGASGIFGVNLEALLAKDKQVTGDNQLEVPIIFDKLVTHLTKRSLCEEGLLRMAGHKGKINDLRATFESSLYSEPEQVDAAMNQCSSHDVANLLKQFLRELPIPLLGFEYIDTFFDVAGQMKGKIQENSLRLLVLLLPQSHQAVLRMLVQLLRDLVKHSESNKMSLKNVALIVAPNLVPTSALRSQNKELSRAATWVKLTMFVVQHGTSLFCVPSDLVSQLRQINDLTKSKKAKGKQNSGGGKVGHSTGSSALAQNCKGNSSCNNLIVSAPQLGFPEVMLPINAGTTAGDVVLLLLEEADRKAEDLEREASNNNNLNARRRAGPRAQELNKNGPNLSCLLTQMNRDMALKTHSLYEIGGNIGYRRVDPSALLPAICRDNPCAAWVLRCNHRHSTTNI</sequence>
<dbReference type="Pfam" id="PF00620">
    <property type="entry name" value="RhoGAP"/>
    <property type="match status" value="1"/>
</dbReference>
<gene>
    <name evidence="4" type="ORF">AFUS01_LOCUS36204</name>
</gene>
<evidence type="ECO:0000256" key="1">
    <source>
        <dbReference type="ARBA" id="ARBA00022468"/>
    </source>
</evidence>
<keyword evidence="5" id="KW-1185">Reference proteome</keyword>
<evidence type="ECO:0000259" key="3">
    <source>
        <dbReference type="PROSITE" id="PS50238"/>
    </source>
</evidence>
<dbReference type="GO" id="GO:0030833">
    <property type="term" value="P:regulation of actin filament polymerization"/>
    <property type="evidence" value="ECO:0007669"/>
    <property type="project" value="TreeGrafter"/>
</dbReference>
<evidence type="ECO:0000313" key="4">
    <source>
        <dbReference type="EMBL" id="CAG7826136.1"/>
    </source>
</evidence>
<dbReference type="GO" id="GO:0051056">
    <property type="term" value="P:regulation of small GTPase mediated signal transduction"/>
    <property type="evidence" value="ECO:0007669"/>
    <property type="project" value="TreeGrafter"/>
</dbReference>
<dbReference type="PANTHER" id="PTHR14963">
    <property type="entry name" value="RHO GTPASE ACTIVATING PROTEIN 18,19-RELATED"/>
    <property type="match status" value="1"/>
</dbReference>
<dbReference type="EMBL" id="CAJVCH010538758">
    <property type="protein sequence ID" value="CAG7826136.1"/>
    <property type="molecule type" value="Genomic_DNA"/>
</dbReference>
<dbReference type="AlphaFoldDB" id="A0A8J2PSK9"/>
<protein>
    <recommendedName>
        <fullName evidence="3">Rho-GAP domain-containing protein</fullName>
    </recommendedName>
</protein>
<dbReference type="GO" id="GO:0005096">
    <property type="term" value="F:GTPase activator activity"/>
    <property type="evidence" value="ECO:0007669"/>
    <property type="project" value="UniProtKB-KW"/>
</dbReference>
<organism evidence="4 5">
    <name type="scientific">Allacma fusca</name>
    <dbReference type="NCBI Taxonomy" id="39272"/>
    <lineage>
        <taxon>Eukaryota</taxon>
        <taxon>Metazoa</taxon>
        <taxon>Ecdysozoa</taxon>
        <taxon>Arthropoda</taxon>
        <taxon>Hexapoda</taxon>
        <taxon>Collembola</taxon>
        <taxon>Symphypleona</taxon>
        <taxon>Sminthuridae</taxon>
        <taxon>Allacma</taxon>
    </lineage>
</organism>